<proteinExistence type="predicted"/>
<accession>A0A0B7IE93</accession>
<dbReference type="EMBL" id="CDOK01000125">
    <property type="protein sequence ID" value="CEN50191.1"/>
    <property type="molecule type" value="Genomic_DNA"/>
</dbReference>
<organism evidence="1 2">
    <name type="scientific">Capnocytophaga canimorsus</name>
    <dbReference type="NCBI Taxonomy" id="28188"/>
    <lineage>
        <taxon>Bacteria</taxon>
        <taxon>Pseudomonadati</taxon>
        <taxon>Bacteroidota</taxon>
        <taxon>Flavobacteriia</taxon>
        <taxon>Flavobacteriales</taxon>
        <taxon>Flavobacteriaceae</taxon>
        <taxon>Capnocytophaga</taxon>
    </lineage>
</organism>
<dbReference type="Proteomes" id="UP000039370">
    <property type="component" value="Unassembled WGS sequence"/>
</dbReference>
<reference evidence="2" key="1">
    <citation type="submission" date="2015-01" db="EMBL/GenBank/DDBJ databases">
        <authorList>
            <person name="MANFREDI Pablo"/>
        </authorList>
    </citation>
    <scope>NUCLEOTIDE SEQUENCE [LARGE SCALE GENOMIC DNA]</scope>
    <source>
        <strain evidence="2">Cc11</strain>
    </source>
</reference>
<dbReference type="AlphaFoldDB" id="A0A0B7IE93"/>
<sequence>MDRVRKGNILIAEPSMIGDVIFSRSVVFLTDHGIEGTVGFVLNKPSEFYLDAFFDVIPDNFRIYHGGPVQQDSLYFIHSRPDIIEHSFHIGNGIYWGGNFKQIIEQINLGNLKTNEIKFFLGYSGWAEGQLEAELDMNAWVISDDIVPSQLFLSGSASLWRERIKTLGDEYLLWINTPEKSTIKLIVNVIFCFSTN</sequence>
<dbReference type="Gene3D" id="3.40.1740.10">
    <property type="entry name" value="VC0467-like"/>
    <property type="match status" value="1"/>
</dbReference>
<dbReference type="SUPFAM" id="SSF143456">
    <property type="entry name" value="VC0467-like"/>
    <property type="match status" value="1"/>
</dbReference>
<gene>
    <name evidence="1" type="ORF">CCAN11_2100018</name>
</gene>
<evidence type="ECO:0000313" key="2">
    <source>
        <dbReference type="Proteomes" id="UP000039370"/>
    </source>
</evidence>
<dbReference type="InterPro" id="IPR003774">
    <property type="entry name" value="AlgH-like"/>
</dbReference>
<evidence type="ECO:0000313" key="1">
    <source>
        <dbReference type="EMBL" id="CEN50191.1"/>
    </source>
</evidence>
<name>A0A0B7IE93_9FLAO</name>
<protein>
    <submittedName>
        <fullName evidence="1">Uncharacterized protein</fullName>
    </submittedName>
</protein>
<dbReference type="PANTHER" id="PTHR31984">
    <property type="entry name" value="TRANSPORTER, PUTATIVE (DUF179)-RELATED"/>
    <property type="match status" value="1"/>
</dbReference>
<dbReference type="Pfam" id="PF02622">
    <property type="entry name" value="DUF179"/>
    <property type="match status" value="1"/>
</dbReference>
<dbReference type="PANTHER" id="PTHR31984:SF17">
    <property type="entry name" value="TRANSCRIPTIONAL REGULATOR"/>
    <property type="match status" value="1"/>
</dbReference>